<name>A0A1V6R1N1_9EURO</name>
<dbReference type="AlphaFoldDB" id="A0A1V6R1N1"/>
<evidence type="ECO:0000313" key="1">
    <source>
        <dbReference type="EMBL" id="OQD95187.1"/>
    </source>
</evidence>
<dbReference type="EMBL" id="MDYO01000021">
    <property type="protein sequence ID" value="OQD95187.1"/>
    <property type="molecule type" value="Genomic_DNA"/>
</dbReference>
<gene>
    <name evidence="1" type="ORF">PENSOL_c021G10713</name>
</gene>
<proteinExistence type="predicted"/>
<protein>
    <submittedName>
        <fullName evidence="1">Uncharacterized protein</fullName>
    </submittedName>
</protein>
<organism evidence="1 2">
    <name type="scientific">Penicillium solitum</name>
    <dbReference type="NCBI Taxonomy" id="60172"/>
    <lineage>
        <taxon>Eukaryota</taxon>
        <taxon>Fungi</taxon>
        <taxon>Dikarya</taxon>
        <taxon>Ascomycota</taxon>
        <taxon>Pezizomycotina</taxon>
        <taxon>Eurotiomycetes</taxon>
        <taxon>Eurotiomycetidae</taxon>
        <taxon>Eurotiales</taxon>
        <taxon>Aspergillaceae</taxon>
        <taxon>Penicillium</taxon>
    </lineage>
</organism>
<reference evidence="2" key="1">
    <citation type="journal article" date="2017" name="Nat. Microbiol.">
        <title>Global analysis of biosynthetic gene clusters reveals vast potential of secondary metabolite production in Penicillium species.</title>
        <authorList>
            <person name="Nielsen J.C."/>
            <person name="Grijseels S."/>
            <person name="Prigent S."/>
            <person name="Ji B."/>
            <person name="Dainat J."/>
            <person name="Nielsen K.F."/>
            <person name="Frisvad J.C."/>
            <person name="Workman M."/>
            <person name="Nielsen J."/>
        </authorList>
    </citation>
    <scope>NUCLEOTIDE SEQUENCE [LARGE SCALE GENOMIC DNA]</scope>
    <source>
        <strain evidence="2">IBT 29525</strain>
    </source>
</reference>
<dbReference type="STRING" id="60172.A0A1V6R1N1"/>
<sequence>MGSITSVPGQRLTATARGIASLLYLDDNNPAILKLTLDVTQLSAIDAAFKATAAYFIDSCYIDVVHEMHDEFEVNFFGTVYVALKGVNLSLAAAA</sequence>
<keyword evidence="2" id="KW-1185">Reference proteome</keyword>
<evidence type="ECO:0000313" key="2">
    <source>
        <dbReference type="Proteomes" id="UP000191612"/>
    </source>
</evidence>
<dbReference type="Proteomes" id="UP000191612">
    <property type="component" value="Unassembled WGS sequence"/>
</dbReference>
<comment type="caution">
    <text evidence="1">The sequence shown here is derived from an EMBL/GenBank/DDBJ whole genome shotgun (WGS) entry which is preliminary data.</text>
</comment>
<accession>A0A1V6R1N1</accession>